<gene>
    <name evidence="5" type="ORF">DGYR_LOCUS9302</name>
</gene>
<feature type="domain" description="Rap-GAP" evidence="4">
    <location>
        <begin position="1150"/>
        <end position="1456"/>
    </location>
</feature>
<dbReference type="Proteomes" id="UP000549394">
    <property type="component" value="Unassembled WGS sequence"/>
</dbReference>
<keyword evidence="1" id="KW-0343">GTPase activation</keyword>
<dbReference type="EMBL" id="CAJFCJ010000014">
    <property type="protein sequence ID" value="CAD5121339.1"/>
    <property type="molecule type" value="Genomic_DNA"/>
</dbReference>
<dbReference type="PANTHER" id="PTHR21344:SF1">
    <property type="entry name" value="RAL GTPASE-ACTIVATING PROTEIN SUBUNIT BETA"/>
    <property type="match status" value="1"/>
</dbReference>
<proteinExistence type="predicted"/>
<feature type="region of interest" description="Disordered" evidence="3">
    <location>
        <begin position="380"/>
        <end position="428"/>
    </location>
</feature>
<evidence type="ECO:0000256" key="1">
    <source>
        <dbReference type="ARBA" id="ARBA00022468"/>
    </source>
</evidence>
<dbReference type="GO" id="GO:0051056">
    <property type="term" value="P:regulation of small GTPase mediated signal transduction"/>
    <property type="evidence" value="ECO:0007669"/>
    <property type="project" value="InterPro"/>
</dbReference>
<dbReference type="InterPro" id="IPR039930">
    <property type="entry name" value="RALGAPB"/>
</dbReference>
<protein>
    <submittedName>
        <fullName evidence="5">DgyrCDS9862</fullName>
    </submittedName>
</protein>
<sequence>MYHGWSSVNRSLQNKDAREKSVLNHFKGDTGLKMVCDLVSESGNSDLDGLSDEQHFNWIAQVLLYGVKMPLKNGIEKETVHKCVEVYMDWLRRISLDRAYESATNLKHFLAEDPNIYCQMILKHLFHVFVSHPQENPTDRQEICRYVVENVEKLLGKWNNLILNRATHESILQFFLSAANVLLAPPAIPGEITLGTLLRETITGALFRSWAIICSRHFPTPPYWKTFRELCATWRHHEVLIREWDKINVALLTKLLPVMFGNDFPLLNVDQEKNEYLKWHLLDTMSDECIKQCFFRFLHILSNPVDLSRPEIIGKTPEMNAYFNNVFAESAFQHVDSSKEKNCLDELPNIYHLAISSIARLLDAFLGISAINKDSDNESNVSIGIPTAKTPPLSKKKSPGIVQLDKDKSSKSKLKGSTTNKSSPITQSSTSTFLNISLENKTSLTPKRATVNSIMNLLGAWLIEAATTGVKIYGAGNVTATRHPSLPHRLRHASVSSCDTADGESEAETTISGYEAGRAEACGALCRLFCSARTGEKILEEYLARFYISLYYGLYVEDKHKPIEPGQSQVIASIIFNSPNLFQVDLQGVSVLLPHILSSMELILSNQRPVISGYEHMPLNALRKASINLLISILCYPLHFRDLQIKDIFDRKSDKTVTFLSLKKRMIVLLLKAIDKETYSSNNHLLLAALVLFVQDLALAEETDGIEALKCKAESTSSLWEESDSFQQSAGRSSSAGTPVDLAYNKRESFDDSAQGVFTEICTLVSNRLIQSWNTDLEVSMAAIEVLSSLSSVRLTHADEQLKAICKKTTLQICDYIQKQCTRPTKDHQKSLHSVIVAAFHCLSDWATEHSYLLADKECLHAVMETVELGVAGKKSDQGDKLVFKDGKDLFPVSMRVKDAAEALLASIMTHVGHYPQPTAPESVSSLLDEASMLRLCNKENSTPLREFKYFVLDGCVLMSLLEQPLGNDEEPLPTLSAIFRGTYGRFAWTLQLRHVPKNKENFPYSPSGQQVDRPQPVESKEVEEKIADKYFPDSVNNVPLVEADKSVPPLESTLQEVSIQLHEVERHIKEQEILEKKIGKTEEKLRKERPFPDSEIAFSPPEIREEFQTVRLFLSHFGFLTLSPDKNKSTATPSLVKLNSNQPGFAEALESLDKLPTRSTDTLHVFYLKSGQRRASDILGNVGSSTETDGVFLELLHSLGWPVSVKSHAGWTGHLSTSFRVEPEKESNIADNIAKKTGASEYDGRNKVLYWANSSSELAIVVPSKRTFQPCPFRHSAVEYFNSPPHIETSLKSSKTMSVDLESGEPSLKRANLKQPQSDNLRIFLVWTECLEDCDYFPAADFIQTTKTGLEPTSGGSMKATSASDVYAKQVGETAVFIIFVHPLTSGLFRIHLSNPNRGNEKWFGTPLVDGMVVNRRVLGVLIRQTVLNACRKKRIDSDSKQYSAVARKYKLKDILDRFRCSTTKAELYTSLFQDSQ</sequence>
<dbReference type="PANTHER" id="PTHR21344">
    <property type="entry name" value="RAL GTPASE-ACTIVATING PROTEIN SUBUNIT BETA"/>
    <property type="match status" value="1"/>
</dbReference>
<dbReference type="OrthoDB" id="10009983at2759"/>
<dbReference type="SUPFAM" id="SSF111347">
    <property type="entry name" value="Rap/Ran-GAP"/>
    <property type="match status" value="2"/>
</dbReference>
<dbReference type="InterPro" id="IPR000331">
    <property type="entry name" value="Rap/Ran_GAP_dom"/>
</dbReference>
<evidence type="ECO:0000259" key="4">
    <source>
        <dbReference type="PROSITE" id="PS50085"/>
    </source>
</evidence>
<dbReference type="Gene3D" id="3.40.50.11210">
    <property type="entry name" value="Rap/Ran-GAP"/>
    <property type="match status" value="1"/>
</dbReference>
<evidence type="ECO:0000313" key="6">
    <source>
        <dbReference type="Proteomes" id="UP000549394"/>
    </source>
</evidence>
<dbReference type="GO" id="GO:0005096">
    <property type="term" value="F:GTPase activator activity"/>
    <property type="evidence" value="ECO:0007669"/>
    <property type="project" value="UniProtKB-KW"/>
</dbReference>
<evidence type="ECO:0000313" key="5">
    <source>
        <dbReference type="EMBL" id="CAD5121339.1"/>
    </source>
</evidence>
<dbReference type="Pfam" id="PF20412">
    <property type="entry name" value="RALGAPB_N"/>
    <property type="match status" value="1"/>
</dbReference>
<comment type="caution">
    <text evidence="5">The sequence shown here is derived from an EMBL/GenBank/DDBJ whole genome shotgun (WGS) entry which is preliminary data.</text>
</comment>
<dbReference type="InterPro" id="IPR046859">
    <property type="entry name" value="RGPA/RALGAPB_N"/>
</dbReference>
<dbReference type="InterPro" id="IPR035974">
    <property type="entry name" value="Rap/Ran-GAP_sf"/>
</dbReference>
<evidence type="ECO:0000256" key="2">
    <source>
        <dbReference type="SAM" id="Coils"/>
    </source>
</evidence>
<reference evidence="5 6" key="1">
    <citation type="submission" date="2020-08" db="EMBL/GenBank/DDBJ databases">
        <authorList>
            <person name="Hejnol A."/>
        </authorList>
    </citation>
    <scope>NUCLEOTIDE SEQUENCE [LARGE SCALE GENOMIC DNA]</scope>
</reference>
<accession>A0A7I8W0Z6</accession>
<feature type="coiled-coil region" evidence="2">
    <location>
        <begin position="1055"/>
        <end position="1085"/>
    </location>
</feature>
<keyword evidence="2" id="KW-0175">Coiled coil</keyword>
<name>A0A7I8W0Z6_9ANNE</name>
<keyword evidence="6" id="KW-1185">Reference proteome</keyword>
<evidence type="ECO:0000256" key="3">
    <source>
        <dbReference type="SAM" id="MobiDB-lite"/>
    </source>
</evidence>
<dbReference type="PROSITE" id="PS50085">
    <property type="entry name" value="RAPGAP"/>
    <property type="match status" value="1"/>
</dbReference>
<organism evidence="5 6">
    <name type="scientific">Dimorphilus gyrociliatus</name>
    <dbReference type="NCBI Taxonomy" id="2664684"/>
    <lineage>
        <taxon>Eukaryota</taxon>
        <taxon>Metazoa</taxon>
        <taxon>Spiralia</taxon>
        <taxon>Lophotrochozoa</taxon>
        <taxon>Annelida</taxon>
        <taxon>Polychaeta</taxon>
        <taxon>Polychaeta incertae sedis</taxon>
        <taxon>Dinophilidae</taxon>
        <taxon>Dimorphilus</taxon>
    </lineage>
</organism>